<evidence type="ECO:0000256" key="1">
    <source>
        <dbReference type="SAM" id="MobiDB-lite"/>
    </source>
</evidence>
<feature type="chain" id="PRO_5005459501" description="Secreted protein" evidence="2">
    <location>
        <begin position="22"/>
        <end position="709"/>
    </location>
</feature>
<keyword evidence="2" id="KW-0732">Signal</keyword>
<dbReference type="AlphaFoldDB" id="A0A0K1EI71"/>
<dbReference type="KEGG" id="ccro:CMC5_044410"/>
<evidence type="ECO:0000313" key="4">
    <source>
        <dbReference type="Proteomes" id="UP000067626"/>
    </source>
</evidence>
<dbReference type="PROSITE" id="PS51257">
    <property type="entry name" value="PROKAR_LIPOPROTEIN"/>
    <property type="match status" value="1"/>
</dbReference>
<keyword evidence="4" id="KW-1185">Reference proteome</keyword>
<protein>
    <recommendedName>
        <fullName evidence="5">Secreted protein</fullName>
    </recommendedName>
</protein>
<dbReference type="InterPro" id="IPR015943">
    <property type="entry name" value="WD40/YVTN_repeat-like_dom_sf"/>
</dbReference>
<evidence type="ECO:0000256" key="2">
    <source>
        <dbReference type="SAM" id="SignalP"/>
    </source>
</evidence>
<dbReference type="Proteomes" id="UP000067626">
    <property type="component" value="Chromosome"/>
</dbReference>
<dbReference type="RefSeq" id="WP_156338782.1">
    <property type="nucleotide sequence ID" value="NZ_CP012159.1"/>
</dbReference>
<dbReference type="SUPFAM" id="SSF50969">
    <property type="entry name" value="YVTN repeat-like/Quinoprotein amine dehydrogenase"/>
    <property type="match status" value="1"/>
</dbReference>
<evidence type="ECO:0000313" key="3">
    <source>
        <dbReference type="EMBL" id="AKT40288.1"/>
    </source>
</evidence>
<gene>
    <name evidence="3" type="ORF">CMC5_044410</name>
</gene>
<feature type="region of interest" description="Disordered" evidence="1">
    <location>
        <begin position="23"/>
        <end position="42"/>
    </location>
</feature>
<dbReference type="OrthoDB" id="581131at2"/>
<feature type="signal peptide" evidence="2">
    <location>
        <begin position="1"/>
        <end position="21"/>
    </location>
</feature>
<reference evidence="3 4" key="1">
    <citation type="submission" date="2015-07" db="EMBL/GenBank/DDBJ databases">
        <title>Genome analysis of myxobacterium Chondromyces crocatus Cm c5 reveals a high potential for natural compound synthesis and the genetic basis for the loss of fruiting body formation.</title>
        <authorList>
            <person name="Zaburannyi N."/>
            <person name="Bunk B."/>
            <person name="Maier J."/>
            <person name="Overmann J."/>
            <person name="Mueller R."/>
        </authorList>
    </citation>
    <scope>NUCLEOTIDE SEQUENCE [LARGE SCALE GENOMIC DNA]</scope>
    <source>
        <strain evidence="3 4">Cm c5</strain>
    </source>
</reference>
<sequence length="709" mass="75064">MRRSSTLSFALLSLLSLGACASGARPEATSPRPGGSSSITAGATSELGAQRGNTVAALTCPQVELAQGDARRPGLELLLGGQPREAVNHFSDLVRARPADPAAGALRDASEAALEARRASAVQRAEAVKPVQLVRLPLTRSSGSIGASGSKVTLTRESEKRNVITDTADWLQSNQLISRTLRGSESMPAHVGSTFRGQRLSEVFVSPDHDIALYRGTSDFLVVSAPGKTPRVYDVSAAVASVPSVRFGVDFAQLVGRTLLVQLAYNGYAKDAGGRTGYVVAFDAETGRLSWSSEPLTGNLGNFHVAGGSIVAGYGFTAEPDFLHVLDLNTGEITQKIPLKSGPTWILSQGNRLMVRTYDTDYVFRVEGTLPPAPPAELAAAVDAGTKVPPGAAAACWGRATVAALDRGDAPALAEAVQGLGQAGVEPAVVRALDVARARLDARARGDGLLDLTATPPVVLPAPPWTSAAPAPRPLPPGKAPTLVRLRSVTADPVREVETSGDPNEEDWYPRPFATRDAPPAEPPRDVPHSYGGEALRAVLRSGESRVLLYGGRYVVPVKATKVQGVFDLDAFRHPPTVNPQTKEFAVQNVTYAQAEGSVLHVCNGGGSYAREVGGKKGFLSAIEMPTGKLLWRSEPLLCNANFVSVGDYLVTGYGFTDEPDFLFLIRKADGKVMQRVKLDSAAHLIRRLPDGRLLVEAYGHAYLFEVKL</sequence>
<proteinExistence type="predicted"/>
<accession>A0A0K1EI71</accession>
<dbReference type="EMBL" id="CP012159">
    <property type="protein sequence ID" value="AKT40288.1"/>
    <property type="molecule type" value="Genomic_DNA"/>
</dbReference>
<name>A0A0K1EI71_CHOCO</name>
<feature type="region of interest" description="Disordered" evidence="1">
    <location>
        <begin position="492"/>
        <end position="530"/>
    </location>
</feature>
<organism evidence="3 4">
    <name type="scientific">Chondromyces crocatus</name>
    <dbReference type="NCBI Taxonomy" id="52"/>
    <lineage>
        <taxon>Bacteria</taxon>
        <taxon>Pseudomonadati</taxon>
        <taxon>Myxococcota</taxon>
        <taxon>Polyangia</taxon>
        <taxon>Polyangiales</taxon>
        <taxon>Polyangiaceae</taxon>
        <taxon>Chondromyces</taxon>
    </lineage>
</organism>
<evidence type="ECO:0008006" key="5">
    <source>
        <dbReference type="Google" id="ProtNLM"/>
    </source>
</evidence>
<dbReference type="InterPro" id="IPR011044">
    <property type="entry name" value="Quino_amine_DH_bsu"/>
</dbReference>
<dbReference type="Gene3D" id="2.130.10.10">
    <property type="entry name" value="YVTN repeat-like/Quinoprotein amine dehydrogenase"/>
    <property type="match status" value="1"/>
</dbReference>